<feature type="domain" description="Association with the SNF1 complex (ASC)" evidence="3">
    <location>
        <begin position="194"/>
        <end position="284"/>
    </location>
</feature>
<dbReference type="Proteomes" id="UP001604336">
    <property type="component" value="Unassembled WGS sequence"/>
</dbReference>
<keyword evidence="5" id="KW-1185">Reference proteome</keyword>
<dbReference type="PANTHER" id="PTHR46316:SF2">
    <property type="entry name" value="SNF1-RELATED PROTEIN KINASE REGULATORY SUBUNIT BETA-2"/>
    <property type="match status" value="1"/>
</dbReference>
<dbReference type="Gene3D" id="2.60.40.10">
    <property type="entry name" value="Immunoglobulins"/>
    <property type="match status" value="1"/>
</dbReference>
<evidence type="ECO:0000313" key="4">
    <source>
        <dbReference type="EMBL" id="KAL2467069.1"/>
    </source>
</evidence>
<feature type="compositionally biased region" description="Polar residues" evidence="2">
    <location>
        <begin position="45"/>
        <end position="55"/>
    </location>
</feature>
<comment type="caution">
    <text evidence="4">The sequence shown here is derived from an EMBL/GenBank/DDBJ whole genome shotgun (WGS) entry which is preliminary data.</text>
</comment>
<dbReference type="AlphaFoldDB" id="A0ABD1PTX0"/>
<sequence>MSNVNGREDGGNNSPSGVGGAQDSTADQDGERFNYHAQGGEFMGQSPQPSPWASHSTVMFKPQILGVPLQRPEEMNIVGPSWMHINSMYEEDMHDENAIPTMITWTHGGMEVYVMGSWDGWRKRKRMRRIGKEFVIMRRIPEGVYQYRFIVDGQWTYSPDLPWERDGAGNAYNILDLKDYVPDATESIAHFEPPQSPESSYNNLYPGPDEYEKEPPMVPPHLEYTLLNAPSPHMEIPPPLSKPQYVVLNHLYMQKNTSSPSVVALGSTNRFHSKYVTVVLYKSTQG</sequence>
<dbReference type="InterPro" id="IPR013783">
    <property type="entry name" value="Ig-like_fold"/>
</dbReference>
<dbReference type="GO" id="GO:0009507">
    <property type="term" value="C:chloroplast"/>
    <property type="evidence" value="ECO:0007669"/>
    <property type="project" value="UniProtKB-ARBA"/>
</dbReference>
<dbReference type="Gene3D" id="6.20.250.60">
    <property type="match status" value="1"/>
</dbReference>
<feature type="compositionally biased region" description="Basic and acidic residues" evidence="2">
    <location>
        <begin position="1"/>
        <end position="10"/>
    </location>
</feature>
<evidence type="ECO:0000313" key="5">
    <source>
        <dbReference type="Proteomes" id="UP001604336"/>
    </source>
</evidence>
<dbReference type="PANTHER" id="PTHR46316">
    <property type="entry name" value="SNF1-RELATED PROTEIN KINASE REGULATORY SUBUNIT BETA-1"/>
    <property type="match status" value="1"/>
</dbReference>
<comment type="similarity">
    <text evidence="1">Belongs to the 5'-AMP-activated protein kinase beta subunit family.</text>
</comment>
<dbReference type="Pfam" id="PF16561">
    <property type="entry name" value="AMPK1_CBM"/>
    <property type="match status" value="1"/>
</dbReference>
<keyword evidence="4" id="KW-0808">Transferase</keyword>
<proteinExistence type="inferred from homology"/>
<evidence type="ECO:0000256" key="1">
    <source>
        <dbReference type="ARBA" id="ARBA00010926"/>
    </source>
</evidence>
<dbReference type="Pfam" id="PF04739">
    <property type="entry name" value="AMPKBI"/>
    <property type="match status" value="1"/>
</dbReference>
<evidence type="ECO:0000256" key="2">
    <source>
        <dbReference type="SAM" id="MobiDB-lite"/>
    </source>
</evidence>
<dbReference type="GO" id="GO:0016301">
    <property type="term" value="F:kinase activity"/>
    <property type="evidence" value="ECO:0007669"/>
    <property type="project" value="UniProtKB-KW"/>
</dbReference>
<dbReference type="SUPFAM" id="SSF81296">
    <property type="entry name" value="E set domains"/>
    <property type="match status" value="1"/>
</dbReference>
<feature type="region of interest" description="Disordered" evidence="2">
    <location>
        <begin position="1"/>
        <end position="55"/>
    </location>
</feature>
<dbReference type="SUPFAM" id="SSF160219">
    <property type="entry name" value="AMPKBI-like"/>
    <property type="match status" value="1"/>
</dbReference>
<feature type="compositionally biased region" description="Polar residues" evidence="2">
    <location>
        <begin position="11"/>
        <end position="27"/>
    </location>
</feature>
<gene>
    <name evidence="4" type="ORF">Adt_42920</name>
</gene>
<name>A0ABD1PTX0_9LAMI</name>
<accession>A0ABD1PTX0</accession>
<dbReference type="InterPro" id="IPR037256">
    <property type="entry name" value="ASC_dom_sf"/>
</dbReference>
<organism evidence="4 5">
    <name type="scientific">Abeliophyllum distichum</name>
    <dbReference type="NCBI Taxonomy" id="126358"/>
    <lineage>
        <taxon>Eukaryota</taxon>
        <taxon>Viridiplantae</taxon>
        <taxon>Streptophyta</taxon>
        <taxon>Embryophyta</taxon>
        <taxon>Tracheophyta</taxon>
        <taxon>Spermatophyta</taxon>
        <taxon>Magnoliopsida</taxon>
        <taxon>eudicotyledons</taxon>
        <taxon>Gunneridae</taxon>
        <taxon>Pentapetalae</taxon>
        <taxon>asterids</taxon>
        <taxon>lamiids</taxon>
        <taxon>Lamiales</taxon>
        <taxon>Oleaceae</taxon>
        <taxon>Forsythieae</taxon>
        <taxon>Abeliophyllum</taxon>
    </lineage>
</organism>
<evidence type="ECO:0000259" key="3">
    <source>
        <dbReference type="SMART" id="SM01010"/>
    </source>
</evidence>
<dbReference type="InterPro" id="IPR006828">
    <property type="entry name" value="ASC_dom"/>
</dbReference>
<keyword evidence="4" id="KW-0418">Kinase</keyword>
<reference evidence="5" key="1">
    <citation type="submission" date="2024-07" db="EMBL/GenBank/DDBJ databases">
        <title>Two chromosome-level genome assemblies of Korean endemic species Abeliophyllum distichum and Forsythia ovata (Oleaceae).</title>
        <authorList>
            <person name="Jang H."/>
        </authorList>
    </citation>
    <scope>NUCLEOTIDE SEQUENCE [LARGE SCALE GENOMIC DNA]</scope>
</reference>
<dbReference type="InterPro" id="IPR043554">
    <property type="entry name" value="KINB"/>
</dbReference>
<dbReference type="InterPro" id="IPR014756">
    <property type="entry name" value="Ig_E-set"/>
</dbReference>
<dbReference type="SMART" id="SM01010">
    <property type="entry name" value="AMPKBI"/>
    <property type="match status" value="1"/>
</dbReference>
<dbReference type="CDD" id="cd02859">
    <property type="entry name" value="E_set_AMPKbeta_like_N"/>
    <property type="match status" value="1"/>
</dbReference>
<dbReference type="EMBL" id="JBFOLK010000013">
    <property type="protein sequence ID" value="KAL2467069.1"/>
    <property type="molecule type" value="Genomic_DNA"/>
</dbReference>
<dbReference type="InterPro" id="IPR032640">
    <property type="entry name" value="AMPK1_CBM"/>
</dbReference>
<protein>
    <submittedName>
        <fullName evidence="4">5'-AMP-activated protein kinase beta-2 subunit protein</fullName>
    </submittedName>
</protein>